<dbReference type="InterPro" id="IPR025164">
    <property type="entry name" value="Toastrack_DUF4097"/>
</dbReference>
<dbReference type="Proteomes" id="UP000664357">
    <property type="component" value="Unassembled WGS sequence"/>
</dbReference>
<dbReference type="RefSeq" id="WP_207701044.1">
    <property type="nucleotide sequence ID" value="NZ_JAFREL020000005.1"/>
</dbReference>
<feature type="domain" description="DUF4097" evidence="2">
    <location>
        <begin position="39"/>
        <end position="269"/>
    </location>
</feature>
<keyword evidence="4" id="KW-1185">Reference proteome</keyword>
<reference evidence="3 4" key="1">
    <citation type="submission" date="2021-03" db="EMBL/GenBank/DDBJ databases">
        <authorList>
            <person name="Gilmore M.S."/>
            <person name="Schwartzman J."/>
            <person name="Van Tyne D."/>
            <person name="Martin M."/>
            <person name="Earl A.M."/>
            <person name="Manson A.L."/>
            <person name="Straub T."/>
            <person name="Salamzade R."/>
            <person name="Saavedra J."/>
            <person name="Lebreton F."/>
            <person name="Prichula J."/>
            <person name="Schaufler K."/>
            <person name="Gaca A."/>
            <person name="Sgardioli B."/>
            <person name="Wagenaar J."/>
            <person name="Strong T."/>
        </authorList>
    </citation>
    <scope>NUCLEOTIDE SEQUENCE [LARGE SCALE GENOMIC DNA]</scope>
    <source>
        <strain evidence="3 4">665A</strain>
    </source>
</reference>
<evidence type="ECO:0000256" key="1">
    <source>
        <dbReference type="SAM" id="MobiDB-lite"/>
    </source>
</evidence>
<dbReference type="EMBL" id="JAFREL020000005">
    <property type="protein sequence ID" value="MEO1772637.1"/>
    <property type="molecule type" value="Genomic_DNA"/>
</dbReference>
<evidence type="ECO:0000313" key="3">
    <source>
        <dbReference type="EMBL" id="MEO1772637.1"/>
    </source>
</evidence>
<gene>
    <name evidence="3" type="ORF">JZO67_004619</name>
</gene>
<feature type="region of interest" description="Disordered" evidence="1">
    <location>
        <begin position="237"/>
        <end position="261"/>
    </location>
</feature>
<reference evidence="3 4" key="2">
    <citation type="submission" date="2024-02" db="EMBL/GenBank/DDBJ databases">
        <title>The Genome Sequence of Enterococcus sp. DIV0159.</title>
        <authorList>
            <person name="Earl A."/>
            <person name="Manson A."/>
            <person name="Gilmore M."/>
            <person name="Sanders J."/>
            <person name="Shea T."/>
            <person name="Howe W."/>
            <person name="Livny J."/>
            <person name="Cuomo C."/>
            <person name="Neafsey D."/>
            <person name="Birren B."/>
        </authorList>
    </citation>
    <scope>NUCLEOTIDE SEQUENCE [LARGE SCALE GENOMIC DNA]</scope>
    <source>
        <strain evidence="3 4">665A</strain>
    </source>
</reference>
<organism evidence="3 4">
    <name type="scientific">Candidatus Enterococcus ferrettii</name>
    <dbReference type="NCBI Taxonomy" id="2815324"/>
    <lineage>
        <taxon>Bacteria</taxon>
        <taxon>Bacillati</taxon>
        <taxon>Bacillota</taxon>
        <taxon>Bacilli</taxon>
        <taxon>Lactobacillales</taxon>
        <taxon>Enterococcaceae</taxon>
        <taxon>Enterococcus</taxon>
    </lineage>
</organism>
<comment type="caution">
    <text evidence="3">The sequence shown here is derived from an EMBL/GenBank/DDBJ whole genome shotgun (WGS) entry which is preliminary data.</text>
</comment>
<feature type="compositionally biased region" description="Polar residues" evidence="1">
    <location>
        <begin position="237"/>
        <end position="252"/>
    </location>
</feature>
<accession>A0ABV0EVE6</accession>
<proteinExistence type="predicted"/>
<evidence type="ECO:0000259" key="2">
    <source>
        <dbReference type="Pfam" id="PF13349"/>
    </source>
</evidence>
<name>A0ABV0EVE6_9ENTE</name>
<dbReference type="Pfam" id="PF13349">
    <property type="entry name" value="DUF4097"/>
    <property type="match status" value="1"/>
</dbReference>
<sequence>MKKIAVGLILVGLAVVSMSSVFFHNRQTNKTYHAKEALESIIIDDKNTPVTVVGTSDTRATVEYKESRNSKYRLKERGGILTLERKDNWFFFSSWFSFGNDQGEVVVEVPKDQLENLDLETSNASVSVKNLSVDSADIETSNNEIKLSKLKVSDTIDAETSNGKITLSDLTFSDGEFITSNSKLEADRLDGKNILLETSNGNLKFDNVKVGSELTVDSSNASIQGYIIGKQSDFEINSDTSNGQNTPGNSEGSGEKVLDLNTSNGDITVKFSE</sequence>
<evidence type="ECO:0000313" key="4">
    <source>
        <dbReference type="Proteomes" id="UP000664357"/>
    </source>
</evidence>
<protein>
    <recommendedName>
        <fullName evidence="2">DUF4097 domain-containing protein</fullName>
    </recommendedName>
</protein>